<evidence type="ECO:0000259" key="2">
    <source>
        <dbReference type="Pfam" id="PF10400"/>
    </source>
</evidence>
<dbReference type="Gene3D" id="1.10.10.10">
    <property type="entry name" value="Winged helix-like DNA-binding domain superfamily/Winged helix DNA-binding domain"/>
    <property type="match status" value="1"/>
</dbReference>
<dbReference type="Pfam" id="PF10400">
    <property type="entry name" value="Vir_act_alpha_C"/>
    <property type="match status" value="1"/>
</dbReference>
<dbReference type="SUPFAM" id="SSF46785">
    <property type="entry name" value="Winged helix' DNA-binding domain"/>
    <property type="match status" value="1"/>
</dbReference>
<accession>A0A8J3E9Q6</accession>
<dbReference type="PANTHER" id="PTHR43252:SF6">
    <property type="entry name" value="NEGATIVE TRANSCRIPTION REGULATOR PADR"/>
    <property type="match status" value="1"/>
</dbReference>
<comment type="caution">
    <text evidence="3">The sequence shown here is derived from an EMBL/GenBank/DDBJ whole genome shotgun (WGS) entry which is preliminary data.</text>
</comment>
<feature type="domain" description="Transcription regulator PadR N-terminal" evidence="1">
    <location>
        <begin position="11"/>
        <end position="83"/>
    </location>
</feature>
<feature type="domain" description="Transcription regulator PadR C-terminal" evidence="2">
    <location>
        <begin position="98"/>
        <end position="179"/>
    </location>
</feature>
<proteinExistence type="predicted"/>
<reference evidence="3" key="1">
    <citation type="journal article" date="2014" name="Int. J. Syst. Evol. Microbiol.">
        <title>Complete genome sequence of Corynebacterium casei LMG S-19264T (=DSM 44701T), isolated from a smear-ripened cheese.</title>
        <authorList>
            <consortium name="US DOE Joint Genome Institute (JGI-PGF)"/>
            <person name="Walter F."/>
            <person name="Albersmeier A."/>
            <person name="Kalinowski J."/>
            <person name="Ruckert C."/>
        </authorList>
    </citation>
    <scope>NUCLEOTIDE SEQUENCE</scope>
    <source>
        <strain evidence="3">CGMCC 1.15758</strain>
    </source>
</reference>
<keyword evidence="4" id="KW-1185">Reference proteome</keyword>
<dbReference type="AlphaFoldDB" id="A0A8J3E9Q6"/>
<dbReference type="InterPro" id="IPR005149">
    <property type="entry name" value="Tscrpt_reg_PadR_N"/>
</dbReference>
<evidence type="ECO:0000259" key="1">
    <source>
        <dbReference type="Pfam" id="PF03551"/>
    </source>
</evidence>
<sequence>MARENNSCYALLSLLNKKELSGYGVKALFEKIAHFYWSESNAQIYPMLKQLEDQGFVESRLDESSGKRQKRIYAITESGRAHLMQWLMQPISYGAKERNELLLKLSSGFAMDKVDVLQHVNNYITHLQMLQIKLAEVVSHISIDHNGREDQDYLLLVYRYNEKRLKAELEWAKETVQALQAM</sequence>
<gene>
    <name evidence="3" type="ORF">GCM10010995_23670</name>
</gene>
<dbReference type="OrthoDB" id="3186544at2"/>
<dbReference type="EMBL" id="BMJS01000036">
    <property type="protein sequence ID" value="GGG05459.1"/>
    <property type="molecule type" value="Genomic_DNA"/>
</dbReference>
<evidence type="ECO:0008006" key="5">
    <source>
        <dbReference type="Google" id="ProtNLM"/>
    </source>
</evidence>
<dbReference type="Gene3D" id="6.10.140.190">
    <property type="match status" value="1"/>
</dbReference>
<dbReference type="InterPro" id="IPR018309">
    <property type="entry name" value="Tscrpt_reg_PadR_C"/>
</dbReference>
<evidence type="ECO:0000313" key="3">
    <source>
        <dbReference type="EMBL" id="GGG05459.1"/>
    </source>
</evidence>
<dbReference type="PANTHER" id="PTHR43252">
    <property type="entry name" value="TRANSCRIPTIONAL REGULATOR YQJI"/>
    <property type="match status" value="1"/>
</dbReference>
<dbReference type="RefSeq" id="WP_117003685.1">
    <property type="nucleotide sequence ID" value="NZ_BMJS01000036.1"/>
</dbReference>
<organism evidence="3 4">
    <name type="scientific">Cysteiniphilum litorale</name>
    <dbReference type="NCBI Taxonomy" id="2056700"/>
    <lineage>
        <taxon>Bacteria</taxon>
        <taxon>Pseudomonadati</taxon>
        <taxon>Pseudomonadota</taxon>
        <taxon>Gammaproteobacteria</taxon>
        <taxon>Thiotrichales</taxon>
        <taxon>Fastidiosibacteraceae</taxon>
        <taxon>Cysteiniphilum</taxon>
    </lineage>
</organism>
<name>A0A8J3E9Q6_9GAMM</name>
<dbReference type="InterPro" id="IPR036388">
    <property type="entry name" value="WH-like_DNA-bd_sf"/>
</dbReference>
<dbReference type="Proteomes" id="UP000636949">
    <property type="component" value="Unassembled WGS sequence"/>
</dbReference>
<dbReference type="Pfam" id="PF03551">
    <property type="entry name" value="PadR"/>
    <property type="match status" value="1"/>
</dbReference>
<evidence type="ECO:0000313" key="4">
    <source>
        <dbReference type="Proteomes" id="UP000636949"/>
    </source>
</evidence>
<reference evidence="3" key="2">
    <citation type="submission" date="2020-09" db="EMBL/GenBank/DDBJ databases">
        <authorList>
            <person name="Sun Q."/>
            <person name="Zhou Y."/>
        </authorList>
    </citation>
    <scope>NUCLEOTIDE SEQUENCE</scope>
    <source>
        <strain evidence="3">CGMCC 1.15758</strain>
    </source>
</reference>
<dbReference type="InterPro" id="IPR036390">
    <property type="entry name" value="WH_DNA-bd_sf"/>
</dbReference>
<protein>
    <recommendedName>
        <fullName evidence="5">PadR family transcriptional regulator</fullName>
    </recommendedName>
</protein>